<dbReference type="eggNOG" id="ENOG502S9BF">
    <property type="taxonomic scope" value="Eukaryota"/>
</dbReference>
<comment type="catalytic activity">
    <reaction evidence="1">
        <text>S-adenosyl-L-methionine + a thiopurine = S-adenosyl-L-homocysteine + a thiopurine S-methylether.</text>
        <dbReference type="EC" id="2.1.1.67"/>
    </reaction>
</comment>
<evidence type="ECO:0000256" key="2">
    <source>
        <dbReference type="ARBA" id="ARBA00004496"/>
    </source>
</evidence>
<proteinExistence type="inferred from homology"/>
<dbReference type="AlphaFoldDB" id="B8C323"/>
<dbReference type="EMBL" id="CM000642">
    <property type="protein sequence ID" value="EED92485.1"/>
    <property type="molecule type" value="Genomic_DNA"/>
</dbReference>
<dbReference type="RefSeq" id="XP_002290733.1">
    <property type="nucleotide sequence ID" value="XM_002290697.1"/>
</dbReference>
<dbReference type="GO" id="GO:0032259">
    <property type="term" value="P:methylation"/>
    <property type="evidence" value="ECO:0007669"/>
    <property type="project" value="UniProtKB-KW"/>
</dbReference>
<dbReference type="InParanoid" id="B8C323"/>
<dbReference type="OMA" id="LWCGDFF"/>
<comment type="subcellular location">
    <subcellularLocation>
        <location evidence="2">Cytoplasm</location>
    </subcellularLocation>
</comment>
<dbReference type="PANTHER" id="PTHR10259">
    <property type="entry name" value="THIOPURINE S-METHYLTRANSFERASE"/>
    <property type="match status" value="1"/>
</dbReference>
<evidence type="ECO:0000313" key="9">
    <source>
        <dbReference type="EMBL" id="EED92485.1"/>
    </source>
</evidence>
<dbReference type="SUPFAM" id="SSF53335">
    <property type="entry name" value="S-adenosyl-L-methionine-dependent methyltransferases"/>
    <property type="match status" value="1"/>
</dbReference>
<sequence>MPPLDDLHSFWSQRWSGPKLGWHLEHVNPHLSKYTDLFLRSVGDTDSDDQRRVFVPLCGKSVDLAHLAAHPKVSHVVGIDIMRDAAETFANEHPQFSMVELTLGDENDFHGEGITFLLGDLFDFKPSSDEGTNDVFDAIYDRASMVAIHPTLRKKYVSLLGSLLRPSGTILLVTIEKRQVINNEAKLNGPPFSIDEMQVRRLYEAEDWVESVTLLEEKSDADTDMDRERWAARGVVQAYELVFLIRKKV</sequence>
<dbReference type="Pfam" id="PF05724">
    <property type="entry name" value="TPMT"/>
    <property type="match status" value="1"/>
</dbReference>
<dbReference type="Proteomes" id="UP000001449">
    <property type="component" value="Chromosome 5"/>
</dbReference>
<dbReference type="PANTHER" id="PTHR10259:SF11">
    <property type="entry name" value="THIOPURINE S-METHYLTRANSFERASE"/>
    <property type="match status" value="1"/>
</dbReference>
<evidence type="ECO:0000313" key="10">
    <source>
        <dbReference type="Proteomes" id="UP000001449"/>
    </source>
</evidence>
<dbReference type="GeneID" id="7450096"/>
<organism evidence="9 10">
    <name type="scientific">Thalassiosira pseudonana</name>
    <name type="common">Marine diatom</name>
    <name type="synonym">Cyclotella nana</name>
    <dbReference type="NCBI Taxonomy" id="35128"/>
    <lineage>
        <taxon>Eukaryota</taxon>
        <taxon>Sar</taxon>
        <taxon>Stramenopiles</taxon>
        <taxon>Ochrophyta</taxon>
        <taxon>Bacillariophyta</taxon>
        <taxon>Coscinodiscophyceae</taxon>
        <taxon>Thalassiosirophycidae</taxon>
        <taxon>Thalassiosirales</taxon>
        <taxon>Thalassiosiraceae</taxon>
        <taxon>Thalassiosira</taxon>
    </lineage>
</organism>
<reference evidence="9 10" key="1">
    <citation type="journal article" date="2004" name="Science">
        <title>The genome of the diatom Thalassiosira pseudonana: ecology, evolution, and metabolism.</title>
        <authorList>
            <person name="Armbrust E.V."/>
            <person name="Berges J.A."/>
            <person name="Bowler C."/>
            <person name="Green B.R."/>
            <person name="Martinez D."/>
            <person name="Putnam N.H."/>
            <person name="Zhou S."/>
            <person name="Allen A.E."/>
            <person name="Apt K.E."/>
            <person name="Bechner M."/>
            <person name="Brzezinski M.A."/>
            <person name="Chaal B.K."/>
            <person name="Chiovitti A."/>
            <person name="Davis A.K."/>
            <person name="Demarest M.S."/>
            <person name="Detter J.C."/>
            <person name="Glavina T."/>
            <person name="Goodstein D."/>
            <person name="Hadi M.Z."/>
            <person name="Hellsten U."/>
            <person name="Hildebrand M."/>
            <person name="Jenkins B.D."/>
            <person name="Jurka J."/>
            <person name="Kapitonov V.V."/>
            <person name="Kroger N."/>
            <person name="Lau W.W."/>
            <person name="Lane T.W."/>
            <person name="Larimer F.W."/>
            <person name="Lippmeier J.C."/>
            <person name="Lucas S."/>
            <person name="Medina M."/>
            <person name="Montsant A."/>
            <person name="Obornik M."/>
            <person name="Parker M.S."/>
            <person name="Palenik B."/>
            <person name="Pazour G.J."/>
            <person name="Richardson P.M."/>
            <person name="Rynearson T.A."/>
            <person name="Saito M.A."/>
            <person name="Schwartz D.C."/>
            <person name="Thamatrakoln K."/>
            <person name="Valentin K."/>
            <person name="Vardi A."/>
            <person name="Wilkerson F.P."/>
            <person name="Rokhsar D.S."/>
        </authorList>
    </citation>
    <scope>NUCLEOTIDE SEQUENCE [LARGE SCALE GENOMIC DNA]</scope>
    <source>
        <strain evidence="9 10">CCMP1335</strain>
    </source>
</reference>
<dbReference type="PROSITE" id="PS51585">
    <property type="entry name" value="SAM_MT_TPMT"/>
    <property type="match status" value="1"/>
</dbReference>
<keyword evidence="5" id="KW-0963">Cytoplasm</keyword>
<protein>
    <recommendedName>
        <fullName evidence="4">thiopurine S-methyltransferase</fullName>
        <ecNumber evidence="4">2.1.1.67</ecNumber>
    </recommendedName>
</protein>
<evidence type="ECO:0000256" key="3">
    <source>
        <dbReference type="ARBA" id="ARBA00008145"/>
    </source>
</evidence>
<evidence type="ECO:0000256" key="8">
    <source>
        <dbReference type="ARBA" id="ARBA00022691"/>
    </source>
</evidence>
<dbReference type="PaxDb" id="35128-Thaps268911"/>
<accession>B8C323</accession>
<gene>
    <name evidence="9" type="ORF">THAPSDRAFT_268911</name>
</gene>
<dbReference type="HOGENOM" id="CLU_085515_1_0_1"/>
<comment type="similarity">
    <text evidence="3">Belongs to the class I-like SAM-binding methyltransferase superfamily. TPMT family.</text>
</comment>
<reference evidence="9 10" key="2">
    <citation type="journal article" date="2008" name="Nature">
        <title>The Phaeodactylum genome reveals the evolutionary history of diatom genomes.</title>
        <authorList>
            <person name="Bowler C."/>
            <person name="Allen A.E."/>
            <person name="Badger J.H."/>
            <person name="Grimwood J."/>
            <person name="Jabbari K."/>
            <person name="Kuo A."/>
            <person name="Maheswari U."/>
            <person name="Martens C."/>
            <person name="Maumus F."/>
            <person name="Otillar R.P."/>
            <person name="Rayko E."/>
            <person name="Salamov A."/>
            <person name="Vandepoele K."/>
            <person name="Beszteri B."/>
            <person name="Gruber A."/>
            <person name="Heijde M."/>
            <person name="Katinka M."/>
            <person name="Mock T."/>
            <person name="Valentin K."/>
            <person name="Verret F."/>
            <person name="Berges J.A."/>
            <person name="Brownlee C."/>
            <person name="Cadoret J.P."/>
            <person name="Chiovitti A."/>
            <person name="Choi C.J."/>
            <person name="Coesel S."/>
            <person name="De Martino A."/>
            <person name="Detter J.C."/>
            <person name="Durkin C."/>
            <person name="Falciatore A."/>
            <person name="Fournet J."/>
            <person name="Haruta M."/>
            <person name="Huysman M.J."/>
            <person name="Jenkins B.D."/>
            <person name="Jiroutova K."/>
            <person name="Jorgensen R.E."/>
            <person name="Joubert Y."/>
            <person name="Kaplan A."/>
            <person name="Kroger N."/>
            <person name="Kroth P.G."/>
            <person name="La Roche J."/>
            <person name="Lindquist E."/>
            <person name="Lommer M."/>
            <person name="Martin-Jezequel V."/>
            <person name="Lopez P.J."/>
            <person name="Lucas S."/>
            <person name="Mangogna M."/>
            <person name="McGinnis K."/>
            <person name="Medlin L.K."/>
            <person name="Montsant A."/>
            <person name="Oudot-Le Secq M.P."/>
            <person name="Napoli C."/>
            <person name="Obornik M."/>
            <person name="Parker M.S."/>
            <person name="Petit J.L."/>
            <person name="Porcel B.M."/>
            <person name="Poulsen N."/>
            <person name="Robison M."/>
            <person name="Rychlewski L."/>
            <person name="Rynearson T.A."/>
            <person name="Schmutz J."/>
            <person name="Shapiro H."/>
            <person name="Siaut M."/>
            <person name="Stanley M."/>
            <person name="Sussman M.R."/>
            <person name="Taylor A.R."/>
            <person name="Vardi A."/>
            <person name="von Dassow P."/>
            <person name="Vyverman W."/>
            <person name="Willis A."/>
            <person name="Wyrwicz L.S."/>
            <person name="Rokhsar D.S."/>
            <person name="Weissenbach J."/>
            <person name="Armbrust E.V."/>
            <person name="Green B.R."/>
            <person name="Van de Peer Y."/>
            <person name="Grigoriev I.V."/>
        </authorList>
    </citation>
    <scope>NUCLEOTIDE SEQUENCE [LARGE SCALE GENOMIC DNA]</scope>
    <source>
        <strain evidence="9 10">CCMP1335</strain>
    </source>
</reference>
<dbReference type="CDD" id="cd02440">
    <property type="entry name" value="AdoMet_MTases"/>
    <property type="match status" value="1"/>
</dbReference>
<evidence type="ECO:0000256" key="4">
    <source>
        <dbReference type="ARBA" id="ARBA00011905"/>
    </source>
</evidence>
<dbReference type="KEGG" id="tps:THAPSDRAFT_268911"/>
<keyword evidence="7 9" id="KW-0808">Transferase</keyword>
<evidence type="ECO:0000256" key="7">
    <source>
        <dbReference type="ARBA" id="ARBA00022679"/>
    </source>
</evidence>
<dbReference type="EC" id="2.1.1.67" evidence="4"/>
<evidence type="ECO:0000256" key="6">
    <source>
        <dbReference type="ARBA" id="ARBA00022603"/>
    </source>
</evidence>
<keyword evidence="10" id="KW-1185">Reference proteome</keyword>
<evidence type="ECO:0000256" key="1">
    <source>
        <dbReference type="ARBA" id="ARBA00000903"/>
    </source>
</evidence>
<evidence type="ECO:0000256" key="5">
    <source>
        <dbReference type="ARBA" id="ARBA00022490"/>
    </source>
</evidence>
<dbReference type="GO" id="GO:0008119">
    <property type="term" value="F:thiopurine S-methyltransferase activity"/>
    <property type="evidence" value="ECO:0000318"/>
    <property type="project" value="GO_Central"/>
</dbReference>
<keyword evidence="8" id="KW-0949">S-adenosyl-L-methionine</keyword>
<dbReference type="Gene3D" id="3.40.50.150">
    <property type="entry name" value="Vaccinia Virus protein VP39"/>
    <property type="match status" value="1"/>
</dbReference>
<dbReference type="GO" id="GO:0005737">
    <property type="term" value="C:cytoplasm"/>
    <property type="evidence" value="ECO:0007669"/>
    <property type="project" value="UniProtKB-SubCell"/>
</dbReference>
<keyword evidence="6" id="KW-0489">Methyltransferase</keyword>
<name>B8C323_THAPS</name>
<dbReference type="InterPro" id="IPR008854">
    <property type="entry name" value="TPMT"/>
</dbReference>
<dbReference type="InterPro" id="IPR029063">
    <property type="entry name" value="SAM-dependent_MTases_sf"/>
</dbReference>
<dbReference type="FunFam" id="3.40.50.150:FF:000101">
    <property type="entry name" value="Thiopurine S-methyltransferase"/>
    <property type="match status" value="1"/>
</dbReference>